<dbReference type="Proteomes" id="UP001454489">
    <property type="component" value="Unassembled WGS sequence"/>
</dbReference>
<keyword evidence="2" id="KW-0812">Transmembrane</keyword>
<name>A0ABV1HBJ6_9FIRM</name>
<organism evidence="3 4">
    <name type="scientific">Maccoyibacter intestinihominis</name>
    <dbReference type="NCBI Taxonomy" id="3133499"/>
    <lineage>
        <taxon>Bacteria</taxon>
        <taxon>Bacillati</taxon>
        <taxon>Bacillota</taxon>
        <taxon>Clostridia</taxon>
        <taxon>Lachnospirales</taxon>
        <taxon>Lachnospiraceae</taxon>
        <taxon>Maccoyibacter</taxon>
    </lineage>
</organism>
<gene>
    <name evidence="3" type="ORF">WMO43_01095</name>
</gene>
<feature type="transmembrane region" description="Helical" evidence="2">
    <location>
        <begin position="248"/>
        <end position="273"/>
    </location>
</feature>
<accession>A0ABV1HBJ6</accession>
<dbReference type="EMBL" id="JBBMEX010000001">
    <property type="protein sequence ID" value="MEQ2556477.1"/>
    <property type="molecule type" value="Genomic_DNA"/>
</dbReference>
<keyword evidence="2" id="KW-0472">Membrane</keyword>
<sequence length="316" mass="36008">MAELYVDTEGLFEAVGEFDQEIKMCDQCIQALEECERAIQRLADSEQYQEDIHKLQRKIEVLRKCRENFRQAQTTLNDIRRCYEQVEQQPYEPDLEKLFLASLGSFGSLGSNTAGIVQMFQNGVDKKTLIGMTKRLIKNFGNLADEAYKENPDWKRVFRGKYEIATKGEETWIKKYGKGYKFSSEKNVGENIKVGTNWAGVAFSGILNAIDNYEEFGTTKSKRFWEETLLETAFEVMEDITVRAVVSAALTAICGGATVVAISAVTVGVIWAIDVVEGYRWERKSGEPKRAAEAVTDRILDDIESKKKKENKRWKI</sequence>
<evidence type="ECO:0000313" key="4">
    <source>
        <dbReference type="Proteomes" id="UP001454489"/>
    </source>
</evidence>
<dbReference type="RefSeq" id="WP_353529437.1">
    <property type="nucleotide sequence ID" value="NZ_JBBMEX010000001.1"/>
</dbReference>
<reference evidence="3 4" key="1">
    <citation type="submission" date="2024-03" db="EMBL/GenBank/DDBJ databases">
        <title>Human intestinal bacterial collection.</title>
        <authorList>
            <person name="Pauvert C."/>
            <person name="Hitch T.C.A."/>
            <person name="Clavel T."/>
        </authorList>
    </citation>
    <scope>NUCLEOTIDE SEQUENCE [LARGE SCALE GENOMIC DNA]</scope>
    <source>
        <strain evidence="3 4">CLA-AA-H185</strain>
    </source>
</reference>
<keyword evidence="2" id="KW-1133">Transmembrane helix</keyword>
<protein>
    <submittedName>
        <fullName evidence="3">Uncharacterized protein</fullName>
    </submittedName>
</protein>
<feature type="coiled-coil region" evidence="1">
    <location>
        <begin position="45"/>
        <end position="72"/>
    </location>
</feature>
<evidence type="ECO:0000256" key="1">
    <source>
        <dbReference type="SAM" id="Coils"/>
    </source>
</evidence>
<evidence type="ECO:0000256" key="2">
    <source>
        <dbReference type="SAM" id="Phobius"/>
    </source>
</evidence>
<keyword evidence="1" id="KW-0175">Coiled coil</keyword>
<keyword evidence="4" id="KW-1185">Reference proteome</keyword>
<evidence type="ECO:0000313" key="3">
    <source>
        <dbReference type="EMBL" id="MEQ2556477.1"/>
    </source>
</evidence>
<comment type="caution">
    <text evidence="3">The sequence shown here is derived from an EMBL/GenBank/DDBJ whole genome shotgun (WGS) entry which is preliminary data.</text>
</comment>
<proteinExistence type="predicted"/>